<dbReference type="EMBL" id="EF106972">
    <property type="protein sequence ID" value="ABK80617.1"/>
    <property type="molecule type" value="Genomic_DNA"/>
</dbReference>
<organism evidence="1">
    <name type="scientific">uncultured marine Nitrospinaceae bacterium</name>
    <dbReference type="NCBI Taxonomy" id="482920"/>
    <lineage>
        <taxon>Bacteria</taxon>
        <taxon>Pseudomonadati</taxon>
        <taxon>Nitrospinota/Tectimicrobiota group</taxon>
        <taxon>Nitrospinota</taxon>
        <taxon>Nitrospinia</taxon>
        <taxon>Nitrospinales</taxon>
        <taxon>Nitrospinaceae</taxon>
        <taxon>environmental samples</taxon>
    </lineage>
</organism>
<reference evidence="1" key="1">
    <citation type="journal article" date="2007" name="Environ. Microbiol.">
        <title>Quantitative distribution of presumptive archaeal and bacterial nitrifiers in Monterey Bay and the North Pacific Subtropical Gyre.</title>
        <authorList>
            <person name="Mincer T.J."/>
            <person name="Church M.J."/>
            <person name="Taylor L.T."/>
            <person name="Preston C."/>
            <person name="Karl D.M."/>
            <person name="Delong E.F."/>
        </authorList>
    </citation>
    <scope>NUCLEOTIDE SEQUENCE</scope>
</reference>
<dbReference type="AlphaFoldDB" id="A4GJ24"/>
<evidence type="ECO:0000313" key="1">
    <source>
        <dbReference type="EMBL" id="ABK80617.1"/>
    </source>
</evidence>
<name>A4GJ24_9BACT</name>
<sequence>MVGGIYNLQYLIYWEERRNPYTHSIRFVIIHTQLNRQKPALPFTLYEPPRNPISQTIKAFKNTH</sequence>
<accession>A4GJ24</accession>
<protein>
    <submittedName>
        <fullName evidence="1">Putative short-chain dehydrogenase/reductase superfamily protein</fullName>
    </submittedName>
</protein>
<proteinExistence type="predicted"/>